<dbReference type="HOGENOM" id="CLU_052398_3_1_1"/>
<feature type="coiled-coil region" evidence="1">
    <location>
        <begin position="59"/>
        <end position="94"/>
    </location>
</feature>
<evidence type="ECO:0000313" key="2">
    <source>
        <dbReference type="EMBL" id="KIK79782.1"/>
    </source>
</evidence>
<gene>
    <name evidence="2" type="ORF">PAXRUDRAFT_160331</name>
</gene>
<accession>A0A0D0CA53</accession>
<reference evidence="2 3" key="1">
    <citation type="submission" date="2014-04" db="EMBL/GenBank/DDBJ databases">
        <authorList>
            <consortium name="DOE Joint Genome Institute"/>
            <person name="Kuo A."/>
            <person name="Kohler A."/>
            <person name="Jargeat P."/>
            <person name="Nagy L.G."/>
            <person name="Floudas D."/>
            <person name="Copeland A."/>
            <person name="Barry K.W."/>
            <person name="Cichocki N."/>
            <person name="Veneault-Fourrey C."/>
            <person name="LaButti K."/>
            <person name="Lindquist E.A."/>
            <person name="Lipzen A."/>
            <person name="Lundell T."/>
            <person name="Morin E."/>
            <person name="Murat C."/>
            <person name="Sun H."/>
            <person name="Tunlid A."/>
            <person name="Henrissat B."/>
            <person name="Grigoriev I.V."/>
            <person name="Hibbett D.S."/>
            <person name="Martin F."/>
            <person name="Nordberg H.P."/>
            <person name="Cantor M.N."/>
            <person name="Hua S.X."/>
        </authorList>
    </citation>
    <scope>NUCLEOTIDE SEQUENCE [LARGE SCALE GENOMIC DNA]</scope>
    <source>
        <strain evidence="2 3">Ve08.2h10</strain>
    </source>
</reference>
<evidence type="ECO:0000313" key="3">
    <source>
        <dbReference type="Proteomes" id="UP000054538"/>
    </source>
</evidence>
<protein>
    <submittedName>
        <fullName evidence="2">Uncharacterized protein</fullName>
    </submittedName>
</protein>
<dbReference type="Proteomes" id="UP000054538">
    <property type="component" value="Unassembled WGS sequence"/>
</dbReference>
<dbReference type="AlphaFoldDB" id="A0A0D0CA53"/>
<evidence type="ECO:0000256" key="1">
    <source>
        <dbReference type="SAM" id="Coils"/>
    </source>
</evidence>
<keyword evidence="3" id="KW-1185">Reference proteome</keyword>
<dbReference type="EMBL" id="KN826185">
    <property type="protein sequence ID" value="KIK79782.1"/>
    <property type="molecule type" value="Genomic_DNA"/>
</dbReference>
<name>A0A0D0CA53_9AGAM</name>
<organism evidence="2 3">
    <name type="scientific">Paxillus rubicundulus Ve08.2h10</name>
    <dbReference type="NCBI Taxonomy" id="930991"/>
    <lineage>
        <taxon>Eukaryota</taxon>
        <taxon>Fungi</taxon>
        <taxon>Dikarya</taxon>
        <taxon>Basidiomycota</taxon>
        <taxon>Agaricomycotina</taxon>
        <taxon>Agaricomycetes</taxon>
        <taxon>Agaricomycetidae</taxon>
        <taxon>Boletales</taxon>
        <taxon>Paxilineae</taxon>
        <taxon>Paxillaceae</taxon>
        <taxon>Paxillus</taxon>
    </lineage>
</organism>
<dbReference type="InParanoid" id="A0A0D0CA53"/>
<keyword evidence="1" id="KW-0175">Coiled coil</keyword>
<sequence>MSNPYNGVCPDYLQLEYTEAQPVFTVEGRLEEEAAAFLKTIWQFNNARDIVKWDNQCEAEVEVNRLAKENETLEEERQRILQEQEVEMASQEEQKKYKNKFVPIPNKPLPAIVLLLPLQHTLNKLHKGDYIPLHYFTNRGIHKVE</sequence>
<proteinExistence type="predicted"/>
<reference evidence="3" key="2">
    <citation type="submission" date="2015-01" db="EMBL/GenBank/DDBJ databases">
        <title>Evolutionary Origins and Diversification of the Mycorrhizal Mutualists.</title>
        <authorList>
            <consortium name="DOE Joint Genome Institute"/>
            <consortium name="Mycorrhizal Genomics Consortium"/>
            <person name="Kohler A."/>
            <person name="Kuo A."/>
            <person name="Nagy L.G."/>
            <person name="Floudas D."/>
            <person name="Copeland A."/>
            <person name="Barry K.W."/>
            <person name="Cichocki N."/>
            <person name="Veneault-Fourrey C."/>
            <person name="LaButti K."/>
            <person name="Lindquist E.A."/>
            <person name="Lipzen A."/>
            <person name="Lundell T."/>
            <person name="Morin E."/>
            <person name="Murat C."/>
            <person name="Riley R."/>
            <person name="Ohm R."/>
            <person name="Sun H."/>
            <person name="Tunlid A."/>
            <person name="Henrissat B."/>
            <person name="Grigoriev I.V."/>
            <person name="Hibbett D.S."/>
            <person name="Martin F."/>
        </authorList>
    </citation>
    <scope>NUCLEOTIDE SEQUENCE [LARGE SCALE GENOMIC DNA]</scope>
    <source>
        <strain evidence="3">Ve08.2h10</strain>
    </source>
</reference>
<dbReference type="OrthoDB" id="2672960at2759"/>